<dbReference type="Gene3D" id="3.10.20.30">
    <property type="match status" value="1"/>
</dbReference>
<dbReference type="EMBL" id="UINC01001502">
    <property type="protein sequence ID" value="SUZ82341.1"/>
    <property type="molecule type" value="Genomic_DNA"/>
</dbReference>
<dbReference type="InterPro" id="IPR036010">
    <property type="entry name" value="2Fe-2S_ferredoxin-like_sf"/>
</dbReference>
<proteinExistence type="predicted"/>
<dbReference type="GO" id="GO:0046872">
    <property type="term" value="F:metal ion binding"/>
    <property type="evidence" value="ECO:0007669"/>
    <property type="project" value="UniProtKB-KW"/>
</dbReference>
<dbReference type="GO" id="GO:0016491">
    <property type="term" value="F:oxidoreductase activity"/>
    <property type="evidence" value="ECO:0007669"/>
    <property type="project" value="InterPro"/>
</dbReference>
<sequence length="155" mass="16602">VANIRINVNGCEHQLDVDESTPLIYILRNDLGLKGTKLGCGLEQCGACKVIVDGKAVFSCNSPVSSFANCSITTIEGIGTADKLHPIQESFVKEKAAQCGYCIPGIIMAAKALLDTTPYPDKEMVCEALADNLCRCGTHPQILKAVMKVASEMRK</sequence>
<gene>
    <name evidence="6" type="ORF">METZ01_LOCUS35195</name>
</gene>
<evidence type="ECO:0000256" key="2">
    <source>
        <dbReference type="ARBA" id="ARBA00022723"/>
    </source>
</evidence>
<dbReference type="InterPro" id="IPR036884">
    <property type="entry name" value="2Fe-2S-bd_dom_sf"/>
</dbReference>
<feature type="non-terminal residue" evidence="6">
    <location>
        <position position="1"/>
    </location>
</feature>
<dbReference type="InterPro" id="IPR051452">
    <property type="entry name" value="Diverse_Oxidoreductases"/>
</dbReference>
<dbReference type="InterPro" id="IPR001041">
    <property type="entry name" value="2Fe-2S_ferredoxin-type"/>
</dbReference>
<evidence type="ECO:0000313" key="6">
    <source>
        <dbReference type="EMBL" id="SUZ82341.1"/>
    </source>
</evidence>
<dbReference type="PROSITE" id="PS51085">
    <property type="entry name" value="2FE2S_FER_2"/>
    <property type="match status" value="1"/>
</dbReference>
<protein>
    <recommendedName>
        <fullName evidence="5">2Fe-2S ferredoxin-type domain-containing protein</fullName>
    </recommendedName>
</protein>
<evidence type="ECO:0000259" key="5">
    <source>
        <dbReference type="PROSITE" id="PS51085"/>
    </source>
</evidence>
<keyword evidence="4" id="KW-0411">Iron-sulfur</keyword>
<organism evidence="6">
    <name type="scientific">marine metagenome</name>
    <dbReference type="NCBI Taxonomy" id="408172"/>
    <lineage>
        <taxon>unclassified sequences</taxon>
        <taxon>metagenomes</taxon>
        <taxon>ecological metagenomes</taxon>
    </lineage>
</organism>
<feature type="domain" description="2Fe-2S ferredoxin-type" evidence="5">
    <location>
        <begin position="2"/>
        <end position="78"/>
    </location>
</feature>
<keyword evidence="3" id="KW-0408">Iron</keyword>
<dbReference type="InterPro" id="IPR002888">
    <property type="entry name" value="2Fe-2S-bd"/>
</dbReference>
<dbReference type="Pfam" id="PF00111">
    <property type="entry name" value="Fer2"/>
    <property type="match status" value="1"/>
</dbReference>
<keyword evidence="1" id="KW-0001">2Fe-2S</keyword>
<reference evidence="6" key="1">
    <citation type="submission" date="2018-05" db="EMBL/GenBank/DDBJ databases">
        <authorList>
            <person name="Lanie J.A."/>
            <person name="Ng W.-L."/>
            <person name="Kazmierczak K.M."/>
            <person name="Andrzejewski T.M."/>
            <person name="Davidsen T.M."/>
            <person name="Wayne K.J."/>
            <person name="Tettelin H."/>
            <person name="Glass J.I."/>
            <person name="Rusch D."/>
            <person name="Podicherti R."/>
            <person name="Tsui H.-C.T."/>
            <person name="Winkler M.E."/>
        </authorList>
    </citation>
    <scope>NUCLEOTIDE SEQUENCE</scope>
</reference>
<dbReference type="SUPFAM" id="SSF54292">
    <property type="entry name" value="2Fe-2S ferredoxin-like"/>
    <property type="match status" value="1"/>
</dbReference>
<dbReference type="InterPro" id="IPR012675">
    <property type="entry name" value="Beta-grasp_dom_sf"/>
</dbReference>
<dbReference type="CDD" id="cd00207">
    <property type="entry name" value="fer2"/>
    <property type="match status" value="1"/>
</dbReference>
<evidence type="ECO:0000256" key="1">
    <source>
        <dbReference type="ARBA" id="ARBA00022714"/>
    </source>
</evidence>
<dbReference type="PANTHER" id="PTHR44379:SF6">
    <property type="entry name" value="BLR6046 PROTEIN"/>
    <property type="match status" value="1"/>
</dbReference>
<dbReference type="GO" id="GO:0051537">
    <property type="term" value="F:2 iron, 2 sulfur cluster binding"/>
    <property type="evidence" value="ECO:0007669"/>
    <property type="project" value="UniProtKB-KW"/>
</dbReference>
<dbReference type="PANTHER" id="PTHR44379">
    <property type="entry name" value="OXIDOREDUCTASE WITH IRON-SULFUR SUBUNIT"/>
    <property type="match status" value="1"/>
</dbReference>
<dbReference type="AlphaFoldDB" id="A0A381QSK4"/>
<evidence type="ECO:0000256" key="3">
    <source>
        <dbReference type="ARBA" id="ARBA00023004"/>
    </source>
</evidence>
<dbReference type="Pfam" id="PF01799">
    <property type="entry name" value="Fer2_2"/>
    <property type="match status" value="1"/>
</dbReference>
<accession>A0A381QSK4</accession>
<name>A0A381QSK4_9ZZZZ</name>
<evidence type="ECO:0000256" key="4">
    <source>
        <dbReference type="ARBA" id="ARBA00023014"/>
    </source>
</evidence>
<keyword evidence="2" id="KW-0479">Metal-binding</keyword>
<dbReference type="Gene3D" id="1.10.150.120">
    <property type="entry name" value="[2Fe-2S]-binding domain"/>
    <property type="match status" value="1"/>
</dbReference>
<dbReference type="SUPFAM" id="SSF47741">
    <property type="entry name" value="CO dehydrogenase ISP C-domain like"/>
    <property type="match status" value="1"/>
</dbReference>